<accession>A0A090VWM7</accession>
<gene>
    <name evidence="1" type="ORF">JCM19301_966</name>
</gene>
<sequence length="44" mass="5112">MVFIVKRLEYTASRKELLISKTAISVNNPLTTSTQKLIFLHYRS</sequence>
<proteinExistence type="predicted"/>
<reference evidence="1 2" key="1">
    <citation type="journal article" date="2014" name="Genome Announc.">
        <title>Draft Genome Sequence of Marine Flavobacterium Jejuia pallidilutea Strain 11shimoA1 and Pigmentation Mutants.</title>
        <authorList>
            <person name="Takatani N."/>
            <person name="Nakanishi M."/>
            <person name="Meirelles P."/>
            <person name="Mino S."/>
            <person name="Suda W."/>
            <person name="Oshima K."/>
            <person name="Hattori M."/>
            <person name="Ohkuma M."/>
            <person name="Hosokawa M."/>
            <person name="Miyashita K."/>
            <person name="Thompson F.L."/>
            <person name="Niwa A."/>
            <person name="Sawabe T."/>
            <person name="Sawabe T."/>
        </authorList>
    </citation>
    <scope>NUCLEOTIDE SEQUENCE [LARGE SCALE GENOMIC DNA]</scope>
    <source>
        <strain evidence="1 2">JCM 19301</strain>
    </source>
</reference>
<dbReference type="AlphaFoldDB" id="A0A090VWM7"/>
<evidence type="ECO:0000313" key="1">
    <source>
        <dbReference type="EMBL" id="GAL67679.1"/>
    </source>
</evidence>
<dbReference type="EMBL" id="BBNR01000012">
    <property type="protein sequence ID" value="GAL67679.1"/>
    <property type="molecule type" value="Genomic_DNA"/>
</dbReference>
<comment type="caution">
    <text evidence="1">The sequence shown here is derived from an EMBL/GenBank/DDBJ whole genome shotgun (WGS) entry which is preliminary data.</text>
</comment>
<dbReference type="Proteomes" id="UP000029641">
    <property type="component" value="Unassembled WGS sequence"/>
</dbReference>
<protein>
    <submittedName>
        <fullName evidence="1">Uncharacterized protein</fullName>
    </submittedName>
</protein>
<organism evidence="1 2">
    <name type="scientific">Jejuia pallidilutea</name>
    <dbReference type="NCBI Taxonomy" id="504487"/>
    <lineage>
        <taxon>Bacteria</taxon>
        <taxon>Pseudomonadati</taxon>
        <taxon>Bacteroidota</taxon>
        <taxon>Flavobacteriia</taxon>
        <taxon>Flavobacteriales</taxon>
        <taxon>Flavobacteriaceae</taxon>
        <taxon>Jejuia</taxon>
    </lineage>
</organism>
<evidence type="ECO:0000313" key="2">
    <source>
        <dbReference type="Proteomes" id="UP000029641"/>
    </source>
</evidence>
<name>A0A090VWM7_9FLAO</name>